<keyword evidence="1" id="KW-0472">Membrane</keyword>
<dbReference type="InterPro" id="IPR055331">
    <property type="entry name" value="FMR1-like"/>
</dbReference>
<feature type="transmembrane region" description="Helical" evidence="1">
    <location>
        <begin position="53"/>
        <end position="72"/>
    </location>
</feature>
<name>A0AAW0HIC5_MYOGA</name>
<dbReference type="EMBL" id="JBBHLL010000518">
    <property type="protein sequence ID" value="KAK7801141.1"/>
    <property type="molecule type" value="Genomic_DNA"/>
</dbReference>
<gene>
    <name evidence="2" type="ORF">U0070_020346</name>
</gene>
<dbReference type="Proteomes" id="UP001488838">
    <property type="component" value="Unassembled WGS sequence"/>
</dbReference>
<keyword evidence="1" id="KW-0812">Transmembrane</keyword>
<comment type="caution">
    <text evidence="2">The sequence shown here is derived from an EMBL/GenBank/DDBJ whole genome shotgun (WGS) entry which is preliminary data.</text>
</comment>
<keyword evidence="1" id="KW-1133">Transmembrane helix</keyword>
<evidence type="ECO:0000313" key="3">
    <source>
        <dbReference type="Proteomes" id="UP001488838"/>
    </source>
</evidence>
<reference evidence="2 3" key="1">
    <citation type="journal article" date="2023" name="bioRxiv">
        <title>Conserved and derived expression patterns and positive selection on dental genes reveal complex evolutionary context of ever-growing rodent molars.</title>
        <authorList>
            <person name="Calamari Z.T."/>
            <person name="Song A."/>
            <person name="Cohen E."/>
            <person name="Akter M."/>
            <person name="Roy R.D."/>
            <person name="Hallikas O."/>
            <person name="Christensen M.M."/>
            <person name="Li P."/>
            <person name="Marangoni P."/>
            <person name="Jernvall J."/>
            <person name="Klein O.D."/>
        </authorList>
    </citation>
    <scope>NUCLEOTIDE SEQUENCE [LARGE SCALE GENOMIC DNA]</scope>
    <source>
        <strain evidence="2">V071</strain>
    </source>
</reference>
<dbReference type="PANTHER" id="PTHR37360:SF1">
    <property type="entry name" value="FMR1 NEIGHBOR PROTEIN"/>
    <property type="match status" value="1"/>
</dbReference>
<accession>A0AAW0HIC5</accession>
<evidence type="ECO:0000256" key="1">
    <source>
        <dbReference type="SAM" id="Phobius"/>
    </source>
</evidence>
<organism evidence="2 3">
    <name type="scientific">Myodes glareolus</name>
    <name type="common">Bank vole</name>
    <name type="synonym">Clethrionomys glareolus</name>
    <dbReference type="NCBI Taxonomy" id="447135"/>
    <lineage>
        <taxon>Eukaryota</taxon>
        <taxon>Metazoa</taxon>
        <taxon>Chordata</taxon>
        <taxon>Craniata</taxon>
        <taxon>Vertebrata</taxon>
        <taxon>Euteleostomi</taxon>
        <taxon>Mammalia</taxon>
        <taxon>Eutheria</taxon>
        <taxon>Euarchontoglires</taxon>
        <taxon>Glires</taxon>
        <taxon>Rodentia</taxon>
        <taxon>Myomorpha</taxon>
        <taxon>Muroidea</taxon>
        <taxon>Cricetidae</taxon>
        <taxon>Arvicolinae</taxon>
        <taxon>Myodes</taxon>
    </lineage>
</organism>
<protein>
    <submittedName>
        <fullName evidence="2">Uncharacterized protein</fullName>
    </submittedName>
</protein>
<feature type="non-terminal residue" evidence="2">
    <location>
        <position position="147"/>
    </location>
</feature>
<proteinExistence type="predicted"/>
<sequence length="147" mass="16497">MVADSGYIGKNSALRMFPGALSSGQGINMAAGPQFGFWAVVHRCLQNMWARRHLGLFLFLLWMLVILCYFVNTTCIVRENQEVVACNKQSYLSKTECLKSKCCFSSSRNKMRCYAALRDNAPGAWVLCNQHDNPGISSYVLLFSLPK</sequence>
<keyword evidence="3" id="KW-1185">Reference proteome</keyword>
<dbReference type="PANTHER" id="PTHR37360">
    <property type="entry name" value="FRAGILE X MENTAL RETARDATION 1 NEIGHBOR PROTEIN"/>
    <property type="match status" value="1"/>
</dbReference>
<dbReference type="AlphaFoldDB" id="A0AAW0HIC5"/>
<evidence type="ECO:0000313" key="2">
    <source>
        <dbReference type="EMBL" id="KAK7801141.1"/>
    </source>
</evidence>